<feature type="transmembrane region" description="Helical" evidence="1">
    <location>
        <begin position="431"/>
        <end position="448"/>
    </location>
</feature>
<dbReference type="EMBL" id="QSAZ01000006">
    <property type="protein sequence ID" value="RGW87385.1"/>
    <property type="molecule type" value="Genomic_DNA"/>
</dbReference>
<feature type="transmembrane region" description="Helical" evidence="1">
    <location>
        <begin position="104"/>
        <end position="126"/>
    </location>
</feature>
<evidence type="ECO:0000256" key="1">
    <source>
        <dbReference type="SAM" id="Phobius"/>
    </source>
</evidence>
<dbReference type="Proteomes" id="UP000283683">
    <property type="component" value="Unassembled WGS sequence"/>
</dbReference>
<reference evidence="2 3" key="1">
    <citation type="submission" date="2018-08" db="EMBL/GenBank/DDBJ databases">
        <title>A genome reference for cultivated species of the human gut microbiota.</title>
        <authorList>
            <person name="Zou Y."/>
            <person name="Xue W."/>
            <person name="Luo G."/>
        </authorList>
    </citation>
    <scope>NUCLEOTIDE SEQUENCE [LARGE SCALE GENOMIC DNA]</scope>
    <source>
        <strain evidence="2 3">AF06-19</strain>
    </source>
</reference>
<gene>
    <name evidence="2" type="ORF">DWV45_08120</name>
</gene>
<comment type="caution">
    <text evidence="2">The sequence shown here is derived from an EMBL/GenBank/DDBJ whole genome shotgun (WGS) entry which is preliminary data.</text>
</comment>
<proteinExistence type="predicted"/>
<organism evidence="2 3">
    <name type="scientific">Agathobacter rectalis</name>
    <dbReference type="NCBI Taxonomy" id="39491"/>
    <lineage>
        <taxon>Bacteria</taxon>
        <taxon>Bacillati</taxon>
        <taxon>Bacillota</taxon>
        <taxon>Clostridia</taxon>
        <taxon>Lachnospirales</taxon>
        <taxon>Lachnospiraceae</taxon>
        <taxon>Agathobacter</taxon>
    </lineage>
</organism>
<feature type="transmembrane region" description="Helical" evidence="1">
    <location>
        <begin position="161"/>
        <end position="179"/>
    </location>
</feature>
<feature type="transmembrane region" description="Helical" evidence="1">
    <location>
        <begin position="268"/>
        <end position="285"/>
    </location>
</feature>
<feature type="transmembrane region" description="Helical" evidence="1">
    <location>
        <begin position="340"/>
        <end position="358"/>
    </location>
</feature>
<keyword evidence="1" id="KW-1133">Transmembrane helix</keyword>
<sequence>MKIVFLEMKSLARNLRENRVLNFKSISIDMFNFFLILTLVVAFNSFKIQKTEIINLFLLYFFFITLLSTNTELHKDMFRHKQTQLFFLYPLGYRKSLSYKMKKCSIVGIYGIMEQLFFSFLSIGLVYGFSDLNIYLILCALEIYSLYQIKVYISLWQIQTGNNMILWIITQVVTFSMIIEMNKIQKITSIFKCLNENLYFLITFLIGILLILKILLKAIVLFILQKSICKKDKEKIKIYDHLNKLTVQIKEKIANIRNYKKKETINKILIYFFMTLVSISVISAMKKENSLILIIWVSCIETEIALVNQLIKNDSDKKIIERYWLSGISISDILKCRCEYYIKFLFFLNSVIVVYVGVINNTDWYKVIISYLHIVLCVISFAIISLVNNNYCESKFISKKKYLKLYNRWNMTQSIFFCLILINPSSNLRKYFLIYQIIVILVLILYLHKDRKSLWGEYIDVLEN</sequence>
<keyword evidence="1" id="KW-0812">Transmembrane</keyword>
<feature type="transmembrane region" description="Helical" evidence="1">
    <location>
        <begin position="21"/>
        <end position="41"/>
    </location>
</feature>
<feature type="transmembrane region" description="Helical" evidence="1">
    <location>
        <begin position="291"/>
        <end position="311"/>
    </location>
</feature>
<feature type="transmembrane region" description="Helical" evidence="1">
    <location>
        <begin position="199"/>
        <end position="224"/>
    </location>
</feature>
<evidence type="ECO:0000313" key="3">
    <source>
        <dbReference type="Proteomes" id="UP000283683"/>
    </source>
</evidence>
<protein>
    <submittedName>
        <fullName evidence="2">Uncharacterized protein</fullName>
    </submittedName>
</protein>
<accession>A0A413DM26</accession>
<name>A0A413DM26_9FIRM</name>
<feature type="transmembrane region" description="Helical" evidence="1">
    <location>
        <begin position="364"/>
        <end position="387"/>
    </location>
</feature>
<evidence type="ECO:0000313" key="2">
    <source>
        <dbReference type="EMBL" id="RGW87385.1"/>
    </source>
</evidence>
<feature type="transmembrane region" description="Helical" evidence="1">
    <location>
        <begin position="132"/>
        <end position="149"/>
    </location>
</feature>
<keyword evidence="1" id="KW-0472">Membrane</keyword>
<dbReference type="AlphaFoldDB" id="A0A413DM26"/>
<dbReference type="RefSeq" id="WP_118326771.1">
    <property type="nucleotide sequence ID" value="NZ_QSAZ01000006.1"/>
</dbReference>
<feature type="transmembrane region" description="Helical" evidence="1">
    <location>
        <begin position="53"/>
        <end position="73"/>
    </location>
</feature>